<evidence type="ECO:0000313" key="3">
    <source>
        <dbReference type="Proteomes" id="UP000305948"/>
    </source>
</evidence>
<keyword evidence="3" id="KW-1185">Reference proteome</keyword>
<organism evidence="2 3">
    <name type="scientific">Heliocybe sulcata</name>
    <dbReference type="NCBI Taxonomy" id="5364"/>
    <lineage>
        <taxon>Eukaryota</taxon>
        <taxon>Fungi</taxon>
        <taxon>Dikarya</taxon>
        <taxon>Basidiomycota</taxon>
        <taxon>Agaricomycotina</taxon>
        <taxon>Agaricomycetes</taxon>
        <taxon>Gloeophyllales</taxon>
        <taxon>Gloeophyllaceae</taxon>
        <taxon>Heliocybe</taxon>
    </lineage>
</organism>
<evidence type="ECO:0000313" key="2">
    <source>
        <dbReference type="EMBL" id="TFK52251.1"/>
    </source>
</evidence>
<dbReference type="OrthoDB" id="2756336at2759"/>
<feature type="compositionally biased region" description="Pro residues" evidence="1">
    <location>
        <begin position="198"/>
        <end position="219"/>
    </location>
</feature>
<feature type="compositionally biased region" description="Low complexity" evidence="1">
    <location>
        <begin position="178"/>
        <end position="197"/>
    </location>
</feature>
<reference evidence="2 3" key="1">
    <citation type="journal article" date="2019" name="Nat. Ecol. Evol.">
        <title>Megaphylogeny resolves global patterns of mushroom evolution.</title>
        <authorList>
            <person name="Varga T."/>
            <person name="Krizsan K."/>
            <person name="Foldi C."/>
            <person name="Dima B."/>
            <person name="Sanchez-Garcia M."/>
            <person name="Sanchez-Ramirez S."/>
            <person name="Szollosi G.J."/>
            <person name="Szarkandi J.G."/>
            <person name="Papp V."/>
            <person name="Albert L."/>
            <person name="Andreopoulos W."/>
            <person name="Angelini C."/>
            <person name="Antonin V."/>
            <person name="Barry K.W."/>
            <person name="Bougher N.L."/>
            <person name="Buchanan P."/>
            <person name="Buyck B."/>
            <person name="Bense V."/>
            <person name="Catcheside P."/>
            <person name="Chovatia M."/>
            <person name="Cooper J."/>
            <person name="Damon W."/>
            <person name="Desjardin D."/>
            <person name="Finy P."/>
            <person name="Geml J."/>
            <person name="Haridas S."/>
            <person name="Hughes K."/>
            <person name="Justo A."/>
            <person name="Karasinski D."/>
            <person name="Kautmanova I."/>
            <person name="Kiss B."/>
            <person name="Kocsube S."/>
            <person name="Kotiranta H."/>
            <person name="LaButti K.M."/>
            <person name="Lechner B.E."/>
            <person name="Liimatainen K."/>
            <person name="Lipzen A."/>
            <person name="Lukacs Z."/>
            <person name="Mihaltcheva S."/>
            <person name="Morgado L.N."/>
            <person name="Niskanen T."/>
            <person name="Noordeloos M.E."/>
            <person name="Ohm R.A."/>
            <person name="Ortiz-Santana B."/>
            <person name="Ovrebo C."/>
            <person name="Racz N."/>
            <person name="Riley R."/>
            <person name="Savchenko A."/>
            <person name="Shiryaev A."/>
            <person name="Soop K."/>
            <person name="Spirin V."/>
            <person name="Szebenyi C."/>
            <person name="Tomsovsky M."/>
            <person name="Tulloss R.E."/>
            <person name="Uehling J."/>
            <person name="Grigoriev I.V."/>
            <person name="Vagvolgyi C."/>
            <person name="Papp T."/>
            <person name="Martin F.M."/>
            <person name="Miettinen O."/>
            <person name="Hibbett D.S."/>
            <person name="Nagy L.G."/>
        </authorList>
    </citation>
    <scope>NUCLEOTIDE SEQUENCE [LARGE SCALE GENOMIC DNA]</scope>
    <source>
        <strain evidence="2 3">OMC1185</strain>
    </source>
</reference>
<proteinExistence type="predicted"/>
<gene>
    <name evidence="2" type="ORF">OE88DRAFT_1377674</name>
</gene>
<dbReference type="AlphaFoldDB" id="A0A5C3NFD6"/>
<feature type="region of interest" description="Disordered" evidence="1">
    <location>
        <begin position="157"/>
        <end position="270"/>
    </location>
</feature>
<evidence type="ECO:0000256" key="1">
    <source>
        <dbReference type="SAM" id="MobiDB-lite"/>
    </source>
</evidence>
<accession>A0A5C3NFD6</accession>
<name>A0A5C3NFD6_9AGAM</name>
<dbReference type="EMBL" id="ML213509">
    <property type="protein sequence ID" value="TFK52251.1"/>
    <property type="molecule type" value="Genomic_DNA"/>
</dbReference>
<dbReference type="Proteomes" id="UP000305948">
    <property type="component" value="Unassembled WGS sequence"/>
</dbReference>
<protein>
    <submittedName>
        <fullName evidence="2">Uncharacterized protein</fullName>
    </submittedName>
</protein>
<dbReference type="STRING" id="5364.A0A5C3NFD6"/>
<sequence length="302" mass="32266">MTLSFSPGHGHLSAVDVDWDVHYAQSKTPAVDAAPRVRSRDQTAHVPFGTHYDFTRVTLPSPHSLATLPLPSHNMPKKRPSLQSLFIPSKFLSPSNASSPAHVSHDANASLPATPVPVSLRLRTLSEALRPAHARQESSSSIASSYAGSLHRDLDLSPLEISTPGGSPPAEDLLPDDPFAAASFPSHSPSPSLSASTLPPPLASPALPPPPPPSTPAPHSPLSASFQDRDRPSSMVRRPSLRQSASASILASPKIRPAHTRPAFSPRPSLPSLRVLARTTVMVKKKVRANTTSLFHVRKWDD</sequence>